<name>A0AAD6HCX1_9EURO</name>
<gene>
    <name evidence="2" type="ORF">N7493_010531</name>
</gene>
<dbReference type="Proteomes" id="UP001215712">
    <property type="component" value="Unassembled WGS sequence"/>
</dbReference>
<dbReference type="InterPro" id="IPR002523">
    <property type="entry name" value="MgTranspt_CorA/ZnTranspt_ZntB"/>
</dbReference>
<proteinExistence type="predicted"/>
<sequence length="175" mass="20416">MDDIVETVKARRDRLFNASALSESRNSNRLGQNVKLLTYVSIFYLPLAFCATLWAIPNINMSDTRTAFIVTSVVLGLMNFVVVANLNNISRNLGDTSNIWRARVVREMKDDSHDRWHRDGQRLDNSWPEQSKTPSEWLILRYQIVRLLKIILPLKSLQNMKDVLKRRWNSIRNSE</sequence>
<evidence type="ECO:0000313" key="2">
    <source>
        <dbReference type="EMBL" id="KAJ5709197.1"/>
    </source>
</evidence>
<reference evidence="2" key="2">
    <citation type="submission" date="2023-01" db="EMBL/GenBank/DDBJ databases">
        <authorList>
            <person name="Petersen C."/>
        </authorList>
    </citation>
    <scope>NUCLEOTIDE SEQUENCE</scope>
    <source>
        <strain evidence="2">IBT 17514</strain>
    </source>
</reference>
<accession>A0AAD6HCX1</accession>
<feature type="transmembrane region" description="Helical" evidence="1">
    <location>
        <begin position="68"/>
        <end position="86"/>
    </location>
</feature>
<organism evidence="2 3">
    <name type="scientific">Penicillium malachiteum</name>
    <dbReference type="NCBI Taxonomy" id="1324776"/>
    <lineage>
        <taxon>Eukaryota</taxon>
        <taxon>Fungi</taxon>
        <taxon>Dikarya</taxon>
        <taxon>Ascomycota</taxon>
        <taxon>Pezizomycotina</taxon>
        <taxon>Eurotiomycetes</taxon>
        <taxon>Eurotiomycetidae</taxon>
        <taxon>Eurotiales</taxon>
        <taxon>Aspergillaceae</taxon>
        <taxon>Penicillium</taxon>
    </lineage>
</organism>
<keyword evidence="1" id="KW-0472">Membrane</keyword>
<evidence type="ECO:0000256" key="1">
    <source>
        <dbReference type="SAM" id="Phobius"/>
    </source>
</evidence>
<keyword evidence="1" id="KW-1133">Transmembrane helix</keyword>
<feature type="transmembrane region" description="Helical" evidence="1">
    <location>
        <begin position="36"/>
        <end position="56"/>
    </location>
</feature>
<keyword evidence="3" id="KW-1185">Reference proteome</keyword>
<dbReference type="AlphaFoldDB" id="A0AAD6HCX1"/>
<dbReference type="Pfam" id="PF01544">
    <property type="entry name" value="CorA"/>
    <property type="match status" value="1"/>
</dbReference>
<dbReference type="Gene3D" id="1.20.58.340">
    <property type="entry name" value="Magnesium transport protein CorA, transmembrane region"/>
    <property type="match status" value="1"/>
</dbReference>
<keyword evidence="1" id="KW-0812">Transmembrane</keyword>
<dbReference type="EMBL" id="JAQJAN010000019">
    <property type="protein sequence ID" value="KAJ5709197.1"/>
    <property type="molecule type" value="Genomic_DNA"/>
</dbReference>
<comment type="caution">
    <text evidence="2">The sequence shown here is derived from an EMBL/GenBank/DDBJ whole genome shotgun (WGS) entry which is preliminary data.</text>
</comment>
<evidence type="ECO:0000313" key="3">
    <source>
        <dbReference type="Proteomes" id="UP001215712"/>
    </source>
</evidence>
<reference evidence="2" key="1">
    <citation type="journal article" date="2023" name="IMA Fungus">
        <title>Comparative genomic study of the Penicillium genus elucidates a diverse pangenome and 15 lateral gene transfer events.</title>
        <authorList>
            <person name="Petersen C."/>
            <person name="Sorensen T."/>
            <person name="Nielsen M.R."/>
            <person name="Sondergaard T.E."/>
            <person name="Sorensen J.L."/>
            <person name="Fitzpatrick D.A."/>
            <person name="Frisvad J.C."/>
            <person name="Nielsen K.L."/>
        </authorList>
    </citation>
    <scope>NUCLEOTIDE SEQUENCE</scope>
    <source>
        <strain evidence="2">IBT 17514</strain>
    </source>
</reference>
<protein>
    <submittedName>
        <fullName evidence="2">Uncharacterized protein</fullName>
    </submittedName>
</protein>